<reference evidence="1" key="1">
    <citation type="submission" date="2020-10" db="EMBL/GenBank/DDBJ databases">
        <authorList>
            <person name="Gilroy R."/>
        </authorList>
    </citation>
    <scope>NUCLEOTIDE SEQUENCE</scope>
    <source>
        <strain evidence="1">ChiGjej3B3-7149</strain>
    </source>
</reference>
<organism evidence="1 2">
    <name type="scientific">Candidatus Scatomorpha intestinigallinarum</name>
    <dbReference type="NCBI Taxonomy" id="2840923"/>
    <lineage>
        <taxon>Bacteria</taxon>
        <taxon>Bacillati</taxon>
        <taxon>Bacillota</taxon>
        <taxon>Clostridia</taxon>
        <taxon>Eubacteriales</taxon>
        <taxon>Candidatus Scatomorpha</taxon>
    </lineage>
</organism>
<evidence type="ECO:0000313" key="1">
    <source>
        <dbReference type="EMBL" id="HIR54888.1"/>
    </source>
</evidence>
<dbReference type="AlphaFoldDB" id="A0A9D1DL78"/>
<reference evidence="1" key="2">
    <citation type="journal article" date="2021" name="PeerJ">
        <title>Extensive microbial diversity within the chicken gut microbiome revealed by metagenomics and culture.</title>
        <authorList>
            <person name="Gilroy R."/>
            <person name="Ravi A."/>
            <person name="Getino M."/>
            <person name="Pursley I."/>
            <person name="Horton D.L."/>
            <person name="Alikhan N.F."/>
            <person name="Baker D."/>
            <person name="Gharbi K."/>
            <person name="Hall N."/>
            <person name="Watson M."/>
            <person name="Adriaenssens E.M."/>
            <person name="Foster-Nyarko E."/>
            <person name="Jarju S."/>
            <person name="Secka A."/>
            <person name="Antonio M."/>
            <person name="Oren A."/>
            <person name="Chaudhuri R.R."/>
            <person name="La Ragione R."/>
            <person name="Hildebrand F."/>
            <person name="Pallen M.J."/>
        </authorList>
    </citation>
    <scope>NUCLEOTIDE SEQUENCE</scope>
    <source>
        <strain evidence="1">ChiGjej3B3-7149</strain>
    </source>
</reference>
<gene>
    <name evidence="1" type="ORF">IAD36_04720</name>
</gene>
<comment type="caution">
    <text evidence="1">The sequence shown here is derived from an EMBL/GenBank/DDBJ whole genome shotgun (WGS) entry which is preliminary data.</text>
</comment>
<evidence type="ECO:0000313" key="2">
    <source>
        <dbReference type="Proteomes" id="UP000824238"/>
    </source>
</evidence>
<accession>A0A9D1DL78</accession>
<proteinExistence type="predicted"/>
<dbReference type="EMBL" id="DVHH01000116">
    <property type="protein sequence ID" value="HIR54888.1"/>
    <property type="molecule type" value="Genomic_DNA"/>
</dbReference>
<protein>
    <submittedName>
        <fullName evidence="1">Uncharacterized protein</fullName>
    </submittedName>
</protein>
<sequence length="109" mass="11646">MSRLIENVSKYKYLLFLLLLGLVLLLWPTGGGGVQERAGRTEPEARLETVLGEISGAGRVSVLYSDEGVAVVCEGASSAQVRLDIVNAVSAYTGFGSDRIKVLGMERSD</sequence>
<dbReference type="Proteomes" id="UP000824238">
    <property type="component" value="Unassembled WGS sequence"/>
</dbReference>
<name>A0A9D1DL78_9FIRM</name>